<sequence length="75" mass="8752">MCMEKSNSSLHISVQEYFFRCIYKIVPLYVYGQKNTGPVTRSISMSVSFRWSSIKSSEGMNYCPISKYEQQYSLN</sequence>
<reference evidence="1" key="2">
    <citation type="submission" date="2015-03" db="UniProtKB">
        <authorList>
            <consortium name="EnsemblPlants"/>
        </authorList>
    </citation>
    <scope>IDENTIFICATION</scope>
</reference>
<reference evidence="1" key="1">
    <citation type="journal article" date="2009" name="Rice">
        <title>De Novo Next Generation Sequencing of Plant Genomes.</title>
        <authorList>
            <person name="Rounsley S."/>
            <person name="Marri P.R."/>
            <person name="Yu Y."/>
            <person name="He R."/>
            <person name="Sisneros N."/>
            <person name="Goicoechea J.L."/>
            <person name="Lee S.J."/>
            <person name="Angelova A."/>
            <person name="Kudrna D."/>
            <person name="Luo M."/>
            <person name="Affourtit J."/>
            <person name="Desany B."/>
            <person name="Knight J."/>
            <person name="Niazi F."/>
            <person name="Egholm M."/>
            <person name="Wing R.A."/>
        </authorList>
    </citation>
    <scope>NUCLEOTIDE SEQUENCE [LARGE SCALE GENOMIC DNA]</scope>
    <source>
        <strain evidence="1">cv. IRGC 105608</strain>
    </source>
</reference>
<keyword evidence="2" id="KW-1185">Reference proteome</keyword>
<dbReference type="AlphaFoldDB" id="A0A0D3HL47"/>
<dbReference type="EnsemblPlants" id="OBART11G11370.1">
    <property type="protein sequence ID" value="OBART11G11370.1"/>
    <property type="gene ID" value="OBART11G11370"/>
</dbReference>
<dbReference type="Gramene" id="OBART11G11370.1">
    <property type="protein sequence ID" value="OBART11G11370.1"/>
    <property type="gene ID" value="OBART11G11370"/>
</dbReference>
<evidence type="ECO:0000313" key="2">
    <source>
        <dbReference type="Proteomes" id="UP000026960"/>
    </source>
</evidence>
<accession>A0A0D3HL47</accession>
<organism evidence="1">
    <name type="scientific">Oryza barthii</name>
    <dbReference type="NCBI Taxonomy" id="65489"/>
    <lineage>
        <taxon>Eukaryota</taxon>
        <taxon>Viridiplantae</taxon>
        <taxon>Streptophyta</taxon>
        <taxon>Embryophyta</taxon>
        <taxon>Tracheophyta</taxon>
        <taxon>Spermatophyta</taxon>
        <taxon>Magnoliopsida</taxon>
        <taxon>Liliopsida</taxon>
        <taxon>Poales</taxon>
        <taxon>Poaceae</taxon>
        <taxon>BOP clade</taxon>
        <taxon>Oryzoideae</taxon>
        <taxon>Oryzeae</taxon>
        <taxon>Oryzinae</taxon>
        <taxon>Oryza</taxon>
    </lineage>
</organism>
<name>A0A0D3HL47_9ORYZ</name>
<dbReference type="HOGENOM" id="CLU_2675076_0_0_1"/>
<dbReference type="PaxDb" id="65489-OBART11G11370.1"/>
<dbReference type="Proteomes" id="UP000026960">
    <property type="component" value="Chromosome 11"/>
</dbReference>
<protein>
    <submittedName>
        <fullName evidence="1">Uncharacterized protein</fullName>
    </submittedName>
</protein>
<proteinExistence type="predicted"/>
<evidence type="ECO:0000313" key="1">
    <source>
        <dbReference type="EnsemblPlants" id="OBART11G11370.1"/>
    </source>
</evidence>